<evidence type="ECO:0000259" key="10">
    <source>
        <dbReference type="PROSITE" id="PS00631"/>
    </source>
</evidence>
<dbReference type="GO" id="GO:0004177">
    <property type="term" value="F:aminopeptidase activity"/>
    <property type="evidence" value="ECO:0007669"/>
    <property type="project" value="UniProtKB-KW"/>
</dbReference>
<evidence type="ECO:0000256" key="7">
    <source>
        <dbReference type="ARBA" id="ARBA00050021"/>
    </source>
</evidence>
<reference evidence="11 12" key="1">
    <citation type="journal article" date="2021" name="BMC Genomics">
        <title>Genome-resolved metagenome and metatranscriptome analyses of thermophilic composting reveal key bacterial players and their metabolic interactions.</title>
        <authorList>
            <person name="Braga L.P.P."/>
            <person name="Pereira R.V."/>
            <person name="Martins L.F."/>
            <person name="Moura L.M.S."/>
            <person name="Sanchez F.B."/>
            <person name="Patane J.S.L."/>
            <person name="da Silva A.M."/>
            <person name="Setubal J.C."/>
        </authorList>
    </citation>
    <scope>NUCLEOTIDE SEQUENCE [LARGE SCALE GENOMIC DNA]</scope>
    <source>
        <strain evidence="11">ZC4RG45</strain>
    </source>
</reference>
<dbReference type="AlphaFoldDB" id="A0ABD6FIY5"/>
<dbReference type="PRINTS" id="PR00481">
    <property type="entry name" value="LAMNOPPTDASE"/>
</dbReference>
<evidence type="ECO:0000256" key="4">
    <source>
        <dbReference type="ARBA" id="ARBA00022801"/>
    </source>
</evidence>
<keyword evidence="3" id="KW-0645">Protease</keyword>
<evidence type="ECO:0000313" key="11">
    <source>
        <dbReference type="EMBL" id="MFO7193887.1"/>
    </source>
</evidence>
<comment type="similarity">
    <text evidence="1">Belongs to the peptidase M17 family.</text>
</comment>
<evidence type="ECO:0000256" key="3">
    <source>
        <dbReference type="ARBA" id="ARBA00022670"/>
    </source>
</evidence>
<comment type="caution">
    <text evidence="11">The sequence shown here is derived from an EMBL/GenBank/DDBJ whole genome shotgun (WGS) entry which is preliminary data.</text>
</comment>
<comment type="function">
    <text evidence="6">Presumably involved in the processing and regular turnover of intracellular proteins. Catalyzes the removal of unsubstituted N-terminal amino acids from various peptides.</text>
</comment>
<name>A0ABD6FIY5_9PSEU</name>
<protein>
    <recommendedName>
        <fullName evidence="7">Probable cytosol aminopeptidase</fullName>
    </recommendedName>
    <alternativeName>
        <fullName evidence="8">Leucine aminopeptidase</fullName>
    </alternativeName>
    <alternativeName>
        <fullName evidence="5">Leucyl aminopeptidase</fullName>
    </alternativeName>
</protein>
<keyword evidence="4" id="KW-0378">Hydrolase</keyword>
<evidence type="ECO:0000256" key="5">
    <source>
        <dbReference type="ARBA" id="ARBA00033172"/>
    </source>
</evidence>
<evidence type="ECO:0000313" key="12">
    <source>
        <dbReference type="Proteomes" id="UP000249324"/>
    </source>
</evidence>
<dbReference type="InterPro" id="IPR011356">
    <property type="entry name" value="Leucine_aapep/pepB"/>
</dbReference>
<dbReference type="InterPro" id="IPR043472">
    <property type="entry name" value="Macro_dom-like"/>
</dbReference>
<dbReference type="Pfam" id="PF00883">
    <property type="entry name" value="Peptidase_M17"/>
    <property type="match status" value="1"/>
</dbReference>
<dbReference type="Gene3D" id="3.40.630.10">
    <property type="entry name" value="Zn peptidases"/>
    <property type="match status" value="1"/>
</dbReference>
<evidence type="ECO:0000256" key="9">
    <source>
        <dbReference type="SAM" id="MobiDB-lite"/>
    </source>
</evidence>
<dbReference type="Proteomes" id="UP000249324">
    <property type="component" value="Unassembled WGS sequence"/>
</dbReference>
<dbReference type="PANTHER" id="PTHR11963:SF23">
    <property type="entry name" value="CYTOSOL AMINOPEPTIDASE"/>
    <property type="match status" value="1"/>
</dbReference>
<dbReference type="InterPro" id="IPR000819">
    <property type="entry name" value="Peptidase_M17_C"/>
</dbReference>
<evidence type="ECO:0000256" key="1">
    <source>
        <dbReference type="ARBA" id="ARBA00009528"/>
    </source>
</evidence>
<organism evidence="11 12">
    <name type="scientific">Thermocrispum agreste</name>
    <dbReference type="NCBI Taxonomy" id="37925"/>
    <lineage>
        <taxon>Bacteria</taxon>
        <taxon>Bacillati</taxon>
        <taxon>Actinomycetota</taxon>
        <taxon>Actinomycetes</taxon>
        <taxon>Pseudonocardiales</taxon>
        <taxon>Pseudonocardiaceae</taxon>
        <taxon>Thermocrispum</taxon>
    </lineage>
</organism>
<evidence type="ECO:0000256" key="8">
    <source>
        <dbReference type="ARBA" id="ARBA00050061"/>
    </source>
</evidence>
<dbReference type="SUPFAM" id="SSF53187">
    <property type="entry name" value="Zn-dependent exopeptidases"/>
    <property type="match status" value="1"/>
</dbReference>
<dbReference type="EMBL" id="QGUI02000295">
    <property type="protein sequence ID" value="MFO7193887.1"/>
    <property type="molecule type" value="Genomic_DNA"/>
</dbReference>
<feature type="domain" description="Cytosol aminopeptidase" evidence="10">
    <location>
        <begin position="369"/>
        <end position="376"/>
    </location>
</feature>
<proteinExistence type="inferred from homology"/>
<dbReference type="PANTHER" id="PTHR11963">
    <property type="entry name" value="LEUCINE AMINOPEPTIDASE-RELATED"/>
    <property type="match status" value="1"/>
</dbReference>
<dbReference type="GO" id="GO:0006508">
    <property type="term" value="P:proteolysis"/>
    <property type="evidence" value="ECO:0007669"/>
    <property type="project" value="UniProtKB-KW"/>
</dbReference>
<accession>A0ABD6FIY5</accession>
<evidence type="ECO:0000256" key="6">
    <source>
        <dbReference type="ARBA" id="ARBA00049972"/>
    </source>
</evidence>
<evidence type="ECO:0000256" key="2">
    <source>
        <dbReference type="ARBA" id="ARBA00022438"/>
    </source>
</evidence>
<keyword evidence="2 11" id="KW-0031">Aminopeptidase</keyword>
<feature type="compositionally biased region" description="Low complexity" evidence="9">
    <location>
        <begin position="50"/>
        <end position="67"/>
    </location>
</feature>
<sequence>MRVPVPTLPTRLPEISVADRQRRGVPVVRLVRAADDEADAGDSTGSTENPGAAGAASGEPGEAGASGLWTPRQVPAEWTPGGALTGKAGEVHALGNPARWLLGIGSDPHKPSAWRTAGGALARAVDADLAKRAGSVSRTQRSLQVSLPADLPEECVRAFVFGVTLGGYRFAVTGERAKPSLHGVVLLGAQELAEQVTEAARLAAATALARDLANSPSNVKDPAWLAGTAERVARDVPGLRVTVRDENWLAEHKFGGILAVGGGSTRPPRLIELAYRPRNASAHLLLVGKGITFDTGGLSIKPVDGMHLMRTDMSGGAAVIAAVRAIAQAKVPVRVTGLVPAAENHVSGSSYRPGDVVRHYGGTTTEVGNTDAEGRMVLADALAYGVEKFRPDVVVDVATLTGAIKVALGLRHGAVFANDDELAERVRSAGERVGEAWWRMPLIEDHADAVRSEIADVRQAPEGPGGVTAALFLREFVGGLPWAHLDIAGAARADKPYDDVTPGGTGFAARTLVEFAAGYA</sequence>
<feature type="region of interest" description="Disordered" evidence="9">
    <location>
        <begin position="34"/>
        <end position="74"/>
    </location>
</feature>
<dbReference type="Gene3D" id="3.40.220.10">
    <property type="entry name" value="Leucine Aminopeptidase, subunit E, domain 1"/>
    <property type="match status" value="1"/>
</dbReference>
<gene>
    <name evidence="11" type="ORF">DIU77_016720</name>
</gene>
<dbReference type="CDD" id="cd00433">
    <property type="entry name" value="Peptidase_M17"/>
    <property type="match status" value="1"/>
</dbReference>
<dbReference type="PROSITE" id="PS00631">
    <property type="entry name" value="CYTOSOL_AP"/>
    <property type="match status" value="1"/>
</dbReference>